<keyword evidence="2" id="KW-1003">Cell membrane</keyword>
<dbReference type="Gene3D" id="3.10.20.310">
    <property type="entry name" value="membrane protein fhac"/>
    <property type="match status" value="1"/>
</dbReference>
<evidence type="ECO:0000256" key="7">
    <source>
        <dbReference type="ARBA" id="ARBA00023306"/>
    </source>
</evidence>
<dbReference type="InterPro" id="IPR005548">
    <property type="entry name" value="Cell_div_FtsQ/DivIB_C"/>
</dbReference>
<feature type="domain" description="POTRA" evidence="9">
    <location>
        <begin position="42"/>
        <end position="110"/>
    </location>
</feature>
<evidence type="ECO:0000259" key="9">
    <source>
        <dbReference type="PROSITE" id="PS51779"/>
    </source>
</evidence>
<dbReference type="PANTHER" id="PTHR37820">
    <property type="entry name" value="CELL DIVISION PROTEIN DIVIB"/>
    <property type="match status" value="1"/>
</dbReference>
<proteinExistence type="predicted"/>
<sequence>MNKKVNQFVRKKKKKKLIKRIILGLFVFIIGIIIFIYKAPFFNLKEIKINGLVTISNESLQEKLKYNIGGNIFTLDYNEIVNKLKENPYIKEVKISKKGLNKININIIENKVAYYIENNGNFKIINNEGIIVEEVIDISDRTLTKISGVDVANKKLGESISDNMELPKALDEFYTLIENMPEGQNFSEINLNNTNNIICYIGNVEIRVGDRENLLDKINLALNLINQGTIAKGYIDMSVDGVPPVMKVSE</sequence>
<dbReference type="PANTHER" id="PTHR37820:SF1">
    <property type="entry name" value="CELL DIVISION PROTEIN FTSQ"/>
    <property type="match status" value="1"/>
</dbReference>
<organism evidence="10 11">
    <name type="scientific">Clostridium sartagoforme</name>
    <dbReference type="NCBI Taxonomy" id="84031"/>
    <lineage>
        <taxon>Bacteria</taxon>
        <taxon>Bacillati</taxon>
        <taxon>Bacillota</taxon>
        <taxon>Clostridia</taxon>
        <taxon>Eubacteriales</taxon>
        <taxon>Clostridiaceae</taxon>
        <taxon>Clostridium</taxon>
    </lineage>
</organism>
<dbReference type="Proteomes" id="UP000306888">
    <property type="component" value="Unassembled WGS sequence"/>
</dbReference>
<keyword evidence="3" id="KW-0132">Cell division</keyword>
<evidence type="ECO:0000256" key="2">
    <source>
        <dbReference type="ARBA" id="ARBA00022475"/>
    </source>
</evidence>
<evidence type="ECO:0000256" key="8">
    <source>
        <dbReference type="SAM" id="Phobius"/>
    </source>
</evidence>
<gene>
    <name evidence="10" type="ORF">E5347_06055</name>
</gene>
<evidence type="ECO:0000256" key="5">
    <source>
        <dbReference type="ARBA" id="ARBA00022989"/>
    </source>
</evidence>
<dbReference type="GO" id="GO:0051301">
    <property type="term" value="P:cell division"/>
    <property type="evidence" value="ECO:0007669"/>
    <property type="project" value="UniProtKB-KW"/>
</dbReference>
<dbReference type="AlphaFoldDB" id="A0A4S2DSY5"/>
<evidence type="ECO:0000256" key="3">
    <source>
        <dbReference type="ARBA" id="ARBA00022618"/>
    </source>
</evidence>
<feature type="transmembrane region" description="Helical" evidence="8">
    <location>
        <begin position="21"/>
        <end position="39"/>
    </location>
</feature>
<evidence type="ECO:0000256" key="4">
    <source>
        <dbReference type="ARBA" id="ARBA00022692"/>
    </source>
</evidence>
<comment type="caution">
    <text evidence="10">The sequence shown here is derived from an EMBL/GenBank/DDBJ whole genome shotgun (WGS) entry which is preliminary data.</text>
</comment>
<reference evidence="10 11" key="1">
    <citation type="submission" date="2019-04" db="EMBL/GenBank/DDBJ databases">
        <title>Microbes associate with the intestines of laboratory mice.</title>
        <authorList>
            <person name="Navarre W."/>
            <person name="Wong E."/>
            <person name="Huang K."/>
            <person name="Tropini C."/>
            <person name="Ng K."/>
            <person name="Yu B."/>
        </authorList>
    </citation>
    <scope>NUCLEOTIDE SEQUENCE [LARGE SCALE GENOMIC DNA]</scope>
    <source>
        <strain evidence="10 11">NM50_B9-20</strain>
    </source>
</reference>
<dbReference type="InterPro" id="IPR050487">
    <property type="entry name" value="FtsQ_DivIB"/>
</dbReference>
<dbReference type="InterPro" id="IPR034746">
    <property type="entry name" value="POTRA"/>
</dbReference>
<dbReference type="RefSeq" id="WP_136005511.1">
    <property type="nucleotide sequence ID" value="NZ_SRYR01000001.1"/>
</dbReference>
<dbReference type="PROSITE" id="PS51779">
    <property type="entry name" value="POTRA"/>
    <property type="match status" value="1"/>
</dbReference>
<keyword evidence="11" id="KW-1185">Reference proteome</keyword>
<dbReference type="InterPro" id="IPR013685">
    <property type="entry name" value="POTRA_FtsQ_type"/>
</dbReference>
<keyword evidence="7" id="KW-0131">Cell cycle</keyword>
<evidence type="ECO:0000256" key="1">
    <source>
        <dbReference type="ARBA" id="ARBA00004370"/>
    </source>
</evidence>
<keyword evidence="5 8" id="KW-1133">Transmembrane helix</keyword>
<accession>A0A4S2DSY5</accession>
<comment type="subcellular location">
    <subcellularLocation>
        <location evidence="1">Membrane</location>
    </subcellularLocation>
</comment>
<keyword evidence="4 8" id="KW-0812">Transmembrane</keyword>
<evidence type="ECO:0000313" key="11">
    <source>
        <dbReference type="Proteomes" id="UP000306888"/>
    </source>
</evidence>
<protein>
    <submittedName>
        <fullName evidence="10">FtsQ-type POTRA domain-containing protein</fullName>
    </submittedName>
</protein>
<dbReference type="Pfam" id="PF03799">
    <property type="entry name" value="FtsQ_DivIB_C"/>
    <property type="match status" value="1"/>
</dbReference>
<evidence type="ECO:0000256" key="6">
    <source>
        <dbReference type="ARBA" id="ARBA00023136"/>
    </source>
</evidence>
<dbReference type="OrthoDB" id="1953902at2"/>
<keyword evidence="6 8" id="KW-0472">Membrane</keyword>
<name>A0A4S2DSY5_9CLOT</name>
<dbReference type="GO" id="GO:0005886">
    <property type="term" value="C:plasma membrane"/>
    <property type="evidence" value="ECO:0007669"/>
    <property type="project" value="TreeGrafter"/>
</dbReference>
<dbReference type="EMBL" id="SRYR01000001">
    <property type="protein sequence ID" value="TGY44373.1"/>
    <property type="molecule type" value="Genomic_DNA"/>
</dbReference>
<dbReference type="Pfam" id="PF08478">
    <property type="entry name" value="POTRA_1"/>
    <property type="match status" value="1"/>
</dbReference>
<evidence type="ECO:0000313" key="10">
    <source>
        <dbReference type="EMBL" id="TGY44373.1"/>
    </source>
</evidence>